<protein>
    <submittedName>
        <fullName evidence="1">Uncharacterized protein</fullName>
    </submittedName>
</protein>
<gene>
    <name evidence="1" type="ORF">AMTR_s00017p00228030</name>
</gene>
<dbReference type="EMBL" id="KI393256">
    <property type="protein sequence ID" value="ERN08700.1"/>
    <property type="molecule type" value="Genomic_DNA"/>
</dbReference>
<dbReference type="AlphaFoldDB" id="W1PNH0"/>
<dbReference type="HOGENOM" id="CLU_1808808_0_0_1"/>
<proteinExistence type="predicted"/>
<name>W1PNH0_AMBTC</name>
<reference evidence="2" key="1">
    <citation type="journal article" date="2013" name="Science">
        <title>The Amborella genome and the evolution of flowering plants.</title>
        <authorList>
            <consortium name="Amborella Genome Project"/>
        </authorList>
    </citation>
    <scope>NUCLEOTIDE SEQUENCE [LARGE SCALE GENOMIC DNA]</scope>
</reference>
<keyword evidence="2" id="KW-1185">Reference proteome</keyword>
<evidence type="ECO:0000313" key="2">
    <source>
        <dbReference type="Proteomes" id="UP000017836"/>
    </source>
</evidence>
<accession>W1PNH0</accession>
<organism evidence="1 2">
    <name type="scientific">Amborella trichopoda</name>
    <dbReference type="NCBI Taxonomy" id="13333"/>
    <lineage>
        <taxon>Eukaryota</taxon>
        <taxon>Viridiplantae</taxon>
        <taxon>Streptophyta</taxon>
        <taxon>Embryophyta</taxon>
        <taxon>Tracheophyta</taxon>
        <taxon>Spermatophyta</taxon>
        <taxon>Magnoliopsida</taxon>
        <taxon>Amborellales</taxon>
        <taxon>Amborellaceae</taxon>
        <taxon>Amborella</taxon>
    </lineage>
</organism>
<dbReference type="Proteomes" id="UP000017836">
    <property type="component" value="Unassembled WGS sequence"/>
</dbReference>
<evidence type="ECO:0000313" key="1">
    <source>
        <dbReference type="EMBL" id="ERN08700.1"/>
    </source>
</evidence>
<sequence length="143" mass="16525">MGDGVPITVEKDAYAGSVANKNHPCNCIMLLYIILASVANKNQFLMTFAWLEVGIERRFQGFVGEERRRLGLRRTRKMNGVVWFFADAFVERAVFYKYESRFLVKIQSSMAILSRVWRGINTCRDNFIKCIRVQGNDGREKGF</sequence>
<dbReference type="Gramene" id="ERN08700">
    <property type="protein sequence ID" value="ERN08700"/>
    <property type="gene ID" value="AMTR_s00017p00228030"/>
</dbReference>